<comment type="caution">
    <text evidence="1">The sequence shown here is derived from an EMBL/GenBank/DDBJ whole genome shotgun (WGS) entry which is preliminary data.</text>
</comment>
<dbReference type="AlphaFoldDB" id="A0A4R6YQB0"/>
<evidence type="ECO:0000313" key="1">
    <source>
        <dbReference type="EMBL" id="TDR40075.1"/>
    </source>
</evidence>
<dbReference type="Proteomes" id="UP000295293">
    <property type="component" value="Unassembled WGS sequence"/>
</dbReference>
<name>A0A4R6YQB0_9GAMM</name>
<proteinExistence type="predicted"/>
<sequence>MNVDGVTPNNTPLQNSDGVQNFPLVGSASGSFNSGVASGAINAPPNRDYLVQICASEACDRSGHGEGRFWIGAASVTTAPPFVAGFYSSANLSIPVSLAGGLAGRVVSAIAIDTDGNTSEFSPCMAYDFNDLTFADGFD</sequence>
<keyword evidence="2" id="KW-1185">Reference proteome</keyword>
<dbReference type="EMBL" id="SNZH01000014">
    <property type="protein sequence ID" value="TDR40075.1"/>
    <property type="molecule type" value="Genomic_DNA"/>
</dbReference>
<evidence type="ECO:0000313" key="2">
    <source>
        <dbReference type="Proteomes" id="UP000295293"/>
    </source>
</evidence>
<gene>
    <name evidence="1" type="ORF">DFR29_114127</name>
</gene>
<accession>A0A4R6YQB0</accession>
<organism evidence="1 2">
    <name type="scientific">Tahibacter aquaticus</name>
    <dbReference type="NCBI Taxonomy" id="520092"/>
    <lineage>
        <taxon>Bacteria</taxon>
        <taxon>Pseudomonadati</taxon>
        <taxon>Pseudomonadota</taxon>
        <taxon>Gammaproteobacteria</taxon>
        <taxon>Lysobacterales</taxon>
        <taxon>Rhodanobacteraceae</taxon>
        <taxon>Tahibacter</taxon>
    </lineage>
</organism>
<protein>
    <submittedName>
        <fullName evidence="1">Uncharacterized protein</fullName>
    </submittedName>
</protein>
<reference evidence="1 2" key="1">
    <citation type="submission" date="2019-03" db="EMBL/GenBank/DDBJ databases">
        <title>Genomic Encyclopedia of Type Strains, Phase IV (KMG-IV): sequencing the most valuable type-strain genomes for metagenomic binning, comparative biology and taxonomic classification.</title>
        <authorList>
            <person name="Goeker M."/>
        </authorList>
    </citation>
    <scope>NUCLEOTIDE SEQUENCE [LARGE SCALE GENOMIC DNA]</scope>
    <source>
        <strain evidence="1 2">DSM 21667</strain>
    </source>
</reference>